<keyword evidence="3" id="KW-1185">Reference proteome</keyword>
<accession>A0A835WEW5</accession>
<dbReference type="AlphaFoldDB" id="A0A835WEW5"/>
<name>A0A835WEW5_CHLIN</name>
<dbReference type="Proteomes" id="UP000650467">
    <property type="component" value="Unassembled WGS sequence"/>
</dbReference>
<gene>
    <name evidence="2" type="ORF">HXX76_000602</name>
</gene>
<evidence type="ECO:0000313" key="3">
    <source>
        <dbReference type="Proteomes" id="UP000650467"/>
    </source>
</evidence>
<evidence type="ECO:0000313" key="2">
    <source>
        <dbReference type="EMBL" id="KAG2445999.1"/>
    </source>
</evidence>
<organism evidence="2 3">
    <name type="scientific">Chlamydomonas incerta</name>
    <dbReference type="NCBI Taxonomy" id="51695"/>
    <lineage>
        <taxon>Eukaryota</taxon>
        <taxon>Viridiplantae</taxon>
        <taxon>Chlorophyta</taxon>
        <taxon>core chlorophytes</taxon>
        <taxon>Chlorophyceae</taxon>
        <taxon>CS clade</taxon>
        <taxon>Chlamydomonadales</taxon>
        <taxon>Chlamydomonadaceae</taxon>
        <taxon>Chlamydomonas</taxon>
    </lineage>
</organism>
<reference evidence="2" key="1">
    <citation type="journal article" date="2020" name="bioRxiv">
        <title>Comparative genomics of Chlamydomonas.</title>
        <authorList>
            <person name="Craig R.J."/>
            <person name="Hasan A.R."/>
            <person name="Ness R.W."/>
            <person name="Keightley P.D."/>
        </authorList>
    </citation>
    <scope>NUCLEOTIDE SEQUENCE</scope>
    <source>
        <strain evidence="2">SAG 7.73</strain>
    </source>
</reference>
<protein>
    <submittedName>
        <fullName evidence="2">Uncharacterized protein</fullName>
    </submittedName>
</protein>
<proteinExistence type="predicted"/>
<comment type="caution">
    <text evidence="2">The sequence shown here is derived from an EMBL/GenBank/DDBJ whole genome shotgun (WGS) entry which is preliminary data.</text>
</comment>
<feature type="region of interest" description="Disordered" evidence="1">
    <location>
        <begin position="1"/>
        <end position="28"/>
    </location>
</feature>
<dbReference type="EMBL" id="JAEHOC010000001">
    <property type="protein sequence ID" value="KAG2445999.1"/>
    <property type="molecule type" value="Genomic_DNA"/>
</dbReference>
<sequence>MQQQPAGGCPAAAAPEQQPAGGCPAAAAPEQQPLHIRHPNGLWARSWLGQGRRTWGIARWVARWLTVRKVLTLIVACAVCGYGTYPVSDELAKWGVRSPPTADSLPLYSLANHLHPGPMAGPDGTWLLCPTCSWR</sequence>
<evidence type="ECO:0000256" key="1">
    <source>
        <dbReference type="SAM" id="MobiDB-lite"/>
    </source>
</evidence>